<dbReference type="AlphaFoldDB" id="A0A847D3Z9"/>
<reference evidence="2 3" key="1">
    <citation type="journal article" date="2020" name="Biotechnol. Biofuels">
        <title>New insights from the biogas microbiome by comprehensive genome-resolved metagenomics of nearly 1600 species originating from multiple anaerobic digesters.</title>
        <authorList>
            <person name="Campanaro S."/>
            <person name="Treu L."/>
            <person name="Rodriguez-R L.M."/>
            <person name="Kovalovszki A."/>
            <person name="Ziels R.M."/>
            <person name="Maus I."/>
            <person name="Zhu X."/>
            <person name="Kougias P.G."/>
            <person name="Basile A."/>
            <person name="Luo G."/>
            <person name="Schluter A."/>
            <person name="Konstantinidis K.T."/>
            <person name="Angelidaki I."/>
        </authorList>
    </citation>
    <scope>NUCLEOTIDE SEQUENCE [LARGE SCALE GENOMIC DNA]</scope>
    <source>
        <strain evidence="2">AS07pgkLD_105</strain>
    </source>
</reference>
<dbReference type="PANTHER" id="PTHR12110:SF53">
    <property type="entry name" value="BLR5974 PROTEIN"/>
    <property type="match status" value="1"/>
</dbReference>
<comment type="caution">
    <text evidence="2">The sequence shown here is derived from an EMBL/GenBank/DDBJ whole genome shotgun (WGS) entry which is preliminary data.</text>
</comment>
<protein>
    <submittedName>
        <fullName evidence="2">Sugar phosphate isomerase/epimerase</fullName>
    </submittedName>
</protein>
<dbReference type="PANTHER" id="PTHR12110">
    <property type="entry name" value="HYDROXYPYRUVATE ISOMERASE"/>
    <property type="match status" value="1"/>
</dbReference>
<evidence type="ECO:0000259" key="1">
    <source>
        <dbReference type="Pfam" id="PF01261"/>
    </source>
</evidence>
<feature type="domain" description="Xylose isomerase-like TIM barrel" evidence="1">
    <location>
        <begin position="27"/>
        <end position="245"/>
    </location>
</feature>
<dbReference type="Proteomes" id="UP000589373">
    <property type="component" value="Unassembled WGS sequence"/>
</dbReference>
<dbReference type="InterPro" id="IPR013022">
    <property type="entry name" value="Xyl_isomerase-like_TIM-brl"/>
</dbReference>
<dbReference type="InterPro" id="IPR050312">
    <property type="entry name" value="IolE/XylAMocC-like"/>
</dbReference>
<dbReference type="Gene3D" id="3.20.20.150">
    <property type="entry name" value="Divalent-metal-dependent TIM barrel enzymes"/>
    <property type="match status" value="1"/>
</dbReference>
<proteinExistence type="predicted"/>
<evidence type="ECO:0000313" key="3">
    <source>
        <dbReference type="Proteomes" id="UP000589373"/>
    </source>
</evidence>
<dbReference type="EMBL" id="JAAZCD010000089">
    <property type="protein sequence ID" value="NLD31398.1"/>
    <property type="molecule type" value="Genomic_DNA"/>
</dbReference>
<keyword evidence="2" id="KW-0413">Isomerase</keyword>
<dbReference type="InterPro" id="IPR036237">
    <property type="entry name" value="Xyl_isomerase-like_sf"/>
</dbReference>
<name>A0A847D3Z9_9LACT</name>
<organism evidence="2 3">
    <name type="scientific">Trichococcus flocculiformis</name>
    <dbReference type="NCBI Taxonomy" id="82803"/>
    <lineage>
        <taxon>Bacteria</taxon>
        <taxon>Bacillati</taxon>
        <taxon>Bacillota</taxon>
        <taxon>Bacilli</taxon>
        <taxon>Lactobacillales</taxon>
        <taxon>Carnobacteriaceae</taxon>
        <taxon>Trichococcus</taxon>
    </lineage>
</organism>
<dbReference type="RefSeq" id="WP_276644923.1">
    <property type="nucleotide sequence ID" value="NZ_JAAZCD010000089.1"/>
</dbReference>
<evidence type="ECO:0000313" key="2">
    <source>
        <dbReference type="EMBL" id="NLD31398.1"/>
    </source>
</evidence>
<sequence length="295" mass="33352">MAGIFISGFADEIDNDFKLQLQTVTGLGMRYISLRSAYGKNIGNYTWEEVQAELLPLLKEYGVGVSSLGSPIGKVKINDPEAVAKQRDQLEELCRIAKGLECRYIRMFSFYTDEEKPMEEQREAILQGLRDFIAIAAAHDIVLIHENEKDIYGDNLARNVDLMNELAGPHFGSAFDFANFVQCGEDTWECWQAMQPFVRYIHIKDAVSHDNENVLFGTGEGQGERILAQAIKNQGYEGFLTLEPHLVIFDSLKQLEIKDAGEVIKENKAESGADGYRMTYEALTEILERNEICFE</sequence>
<dbReference type="GO" id="GO:0016853">
    <property type="term" value="F:isomerase activity"/>
    <property type="evidence" value="ECO:0007669"/>
    <property type="project" value="UniProtKB-KW"/>
</dbReference>
<dbReference type="Pfam" id="PF01261">
    <property type="entry name" value="AP_endonuc_2"/>
    <property type="match status" value="1"/>
</dbReference>
<accession>A0A847D3Z9</accession>
<dbReference type="SUPFAM" id="SSF51658">
    <property type="entry name" value="Xylose isomerase-like"/>
    <property type="match status" value="1"/>
</dbReference>
<gene>
    <name evidence="2" type="ORF">GX662_03965</name>
</gene>